<dbReference type="EnsemblMetazoa" id="MESCA003183-RA">
    <property type="protein sequence ID" value="MESCA003183-PA"/>
    <property type="gene ID" value="MESCA003183"/>
</dbReference>
<accession>T1GIB3</accession>
<reference evidence="6" key="2">
    <citation type="submission" date="2015-06" db="UniProtKB">
        <authorList>
            <consortium name="EnsemblMetazoa"/>
        </authorList>
    </citation>
    <scope>IDENTIFICATION</scope>
</reference>
<dbReference type="EMBL" id="CAQQ02100048">
    <property type="status" value="NOT_ANNOTATED_CDS"/>
    <property type="molecule type" value="Genomic_DNA"/>
</dbReference>
<dbReference type="InterPro" id="IPR013783">
    <property type="entry name" value="Ig-like_fold"/>
</dbReference>
<dbReference type="HOGENOM" id="CLU_1437843_0_0_1"/>
<keyword evidence="7" id="KW-1185">Reference proteome</keyword>
<evidence type="ECO:0000256" key="1">
    <source>
        <dbReference type="ARBA" id="ARBA00022729"/>
    </source>
</evidence>
<keyword evidence="1" id="KW-0732">Signal</keyword>
<dbReference type="FunFam" id="2.60.40.10:FF:000107">
    <property type="entry name" value="Myosin, light chain kinase a"/>
    <property type="match status" value="1"/>
</dbReference>
<dbReference type="GO" id="GO:0005886">
    <property type="term" value="C:plasma membrane"/>
    <property type="evidence" value="ECO:0007669"/>
    <property type="project" value="TreeGrafter"/>
</dbReference>
<evidence type="ECO:0000313" key="6">
    <source>
        <dbReference type="EnsemblMetazoa" id="MESCA003183-PA"/>
    </source>
</evidence>
<dbReference type="PROSITE" id="PS50835">
    <property type="entry name" value="IG_LIKE"/>
    <property type="match status" value="1"/>
</dbReference>
<dbReference type="GO" id="GO:0007156">
    <property type="term" value="P:homophilic cell adhesion via plasma membrane adhesion molecules"/>
    <property type="evidence" value="ECO:0007669"/>
    <property type="project" value="TreeGrafter"/>
</dbReference>
<evidence type="ECO:0000256" key="4">
    <source>
        <dbReference type="SAM" id="MobiDB-lite"/>
    </source>
</evidence>
<evidence type="ECO:0000256" key="3">
    <source>
        <dbReference type="ARBA" id="ARBA00023319"/>
    </source>
</evidence>
<dbReference type="InterPro" id="IPR013098">
    <property type="entry name" value="Ig_I-set"/>
</dbReference>
<keyword evidence="2" id="KW-1015">Disulfide bond</keyword>
<dbReference type="Proteomes" id="UP000015102">
    <property type="component" value="Unassembled WGS sequence"/>
</dbReference>
<dbReference type="AlphaFoldDB" id="T1GIB3"/>
<evidence type="ECO:0000313" key="7">
    <source>
        <dbReference type="Proteomes" id="UP000015102"/>
    </source>
</evidence>
<name>T1GIB3_MEGSC</name>
<proteinExistence type="predicted"/>
<feature type="domain" description="Ig-like" evidence="5">
    <location>
        <begin position="42"/>
        <end position="131"/>
    </location>
</feature>
<dbReference type="Gene3D" id="2.60.40.10">
    <property type="entry name" value="Immunoglobulins"/>
    <property type="match status" value="1"/>
</dbReference>
<dbReference type="SUPFAM" id="SSF48726">
    <property type="entry name" value="Immunoglobulin"/>
    <property type="match status" value="1"/>
</dbReference>
<dbReference type="InterPro" id="IPR007110">
    <property type="entry name" value="Ig-like_dom"/>
</dbReference>
<dbReference type="PANTHER" id="PTHR45080">
    <property type="entry name" value="CONTACTIN 5"/>
    <property type="match status" value="1"/>
</dbReference>
<protein>
    <recommendedName>
        <fullName evidence="5">Ig-like domain-containing protein</fullName>
    </recommendedName>
</protein>
<sequence>INNVEDTDKGAYKLIAKNEKGEAVSQIVNLVDIPEPEVNTKPEISQKLTDKKVAEASTFELVVILKQSDKKCKVSWYKGTTIIKETKDITTTFDGKTARLTFSSAKMEYTSTYKVVVSNEIGQDESSCKITVEKVDEKKKQKEEKEKKEKAQKEQEERRKEEEEEKKKIEEEKKVEEQKKIEEQKKVEE</sequence>
<dbReference type="STRING" id="36166.T1GIB3"/>
<evidence type="ECO:0000256" key="2">
    <source>
        <dbReference type="ARBA" id="ARBA00023157"/>
    </source>
</evidence>
<dbReference type="CDD" id="cd00096">
    <property type="entry name" value="Ig"/>
    <property type="match status" value="1"/>
</dbReference>
<dbReference type="EMBL" id="CAQQ02100047">
    <property type="status" value="NOT_ANNOTATED_CDS"/>
    <property type="molecule type" value="Genomic_DNA"/>
</dbReference>
<dbReference type="EMBL" id="CAQQ02100049">
    <property type="status" value="NOT_ANNOTATED_CDS"/>
    <property type="molecule type" value="Genomic_DNA"/>
</dbReference>
<reference evidence="7" key="1">
    <citation type="submission" date="2013-02" db="EMBL/GenBank/DDBJ databases">
        <authorList>
            <person name="Hughes D."/>
        </authorList>
    </citation>
    <scope>NUCLEOTIDE SEQUENCE</scope>
    <source>
        <strain>Durham</strain>
        <strain evidence="7">NC isolate 2 -- Noor lab</strain>
    </source>
</reference>
<dbReference type="InterPro" id="IPR050958">
    <property type="entry name" value="Cell_Adh-Cytoskel_Orgn"/>
</dbReference>
<dbReference type="InterPro" id="IPR036179">
    <property type="entry name" value="Ig-like_dom_sf"/>
</dbReference>
<feature type="region of interest" description="Disordered" evidence="4">
    <location>
        <begin position="135"/>
        <end position="189"/>
    </location>
</feature>
<organism evidence="6 7">
    <name type="scientific">Megaselia scalaris</name>
    <name type="common">Humpbacked fly</name>
    <name type="synonym">Phora scalaris</name>
    <dbReference type="NCBI Taxonomy" id="36166"/>
    <lineage>
        <taxon>Eukaryota</taxon>
        <taxon>Metazoa</taxon>
        <taxon>Ecdysozoa</taxon>
        <taxon>Arthropoda</taxon>
        <taxon>Hexapoda</taxon>
        <taxon>Insecta</taxon>
        <taxon>Pterygota</taxon>
        <taxon>Neoptera</taxon>
        <taxon>Endopterygota</taxon>
        <taxon>Diptera</taxon>
        <taxon>Brachycera</taxon>
        <taxon>Muscomorpha</taxon>
        <taxon>Platypezoidea</taxon>
        <taxon>Phoridae</taxon>
        <taxon>Megaseliini</taxon>
        <taxon>Megaselia</taxon>
    </lineage>
</organism>
<keyword evidence="3" id="KW-0393">Immunoglobulin domain</keyword>
<evidence type="ECO:0000259" key="5">
    <source>
        <dbReference type="PROSITE" id="PS50835"/>
    </source>
</evidence>
<dbReference type="PANTHER" id="PTHR45080:SF8">
    <property type="entry name" value="IG-LIKE DOMAIN-CONTAINING PROTEIN"/>
    <property type="match status" value="1"/>
</dbReference>
<dbReference type="Pfam" id="PF07679">
    <property type="entry name" value="I-set"/>
    <property type="match status" value="1"/>
</dbReference>